<feature type="compositionally biased region" description="Basic residues" evidence="1">
    <location>
        <begin position="30"/>
        <end position="39"/>
    </location>
</feature>
<organism evidence="2 3">
    <name type="scientific">Rhizophagus irregularis</name>
    <dbReference type="NCBI Taxonomy" id="588596"/>
    <lineage>
        <taxon>Eukaryota</taxon>
        <taxon>Fungi</taxon>
        <taxon>Fungi incertae sedis</taxon>
        <taxon>Mucoromycota</taxon>
        <taxon>Glomeromycotina</taxon>
        <taxon>Glomeromycetes</taxon>
        <taxon>Glomerales</taxon>
        <taxon>Glomeraceae</taxon>
        <taxon>Rhizophagus</taxon>
    </lineage>
</organism>
<evidence type="ECO:0000313" key="2">
    <source>
        <dbReference type="EMBL" id="CAB5325364.1"/>
    </source>
</evidence>
<evidence type="ECO:0000313" key="3">
    <source>
        <dbReference type="Proteomes" id="UP000684084"/>
    </source>
</evidence>
<dbReference type="OrthoDB" id="10276396at2759"/>
<sequence>MKRKRSVTQGSVQRSRKRISTGNQTEMSRPRTHQGHRVRSQLETQGFHIHFETIVQRNIRNLKCDQVAK</sequence>
<dbReference type="EMBL" id="CAGKOT010000003">
    <property type="protein sequence ID" value="CAB5325364.1"/>
    <property type="molecule type" value="Genomic_DNA"/>
</dbReference>
<accession>A0A916DZX5</accession>
<dbReference type="Proteomes" id="UP000684084">
    <property type="component" value="Unassembled WGS sequence"/>
</dbReference>
<name>A0A916DZX5_9GLOM</name>
<feature type="region of interest" description="Disordered" evidence="1">
    <location>
        <begin position="1"/>
        <end position="39"/>
    </location>
</feature>
<proteinExistence type="predicted"/>
<protein>
    <submittedName>
        <fullName evidence="2">Uncharacterized protein</fullName>
    </submittedName>
</protein>
<gene>
    <name evidence="2" type="ORF">CHRIB12_LOCUS2541</name>
</gene>
<reference evidence="2" key="1">
    <citation type="submission" date="2020-05" db="EMBL/GenBank/DDBJ databases">
        <authorList>
            <person name="Rincon C."/>
            <person name="Sanders R I."/>
            <person name="Robbins C."/>
            <person name="Chaturvedi A."/>
        </authorList>
    </citation>
    <scope>NUCLEOTIDE SEQUENCE</scope>
    <source>
        <strain evidence="2">CHB12</strain>
    </source>
</reference>
<comment type="caution">
    <text evidence="2">The sequence shown here is derived from an EMBL/GenBank/DDBJ whole genome shotgun (WGS) entry which is preliminary data.</text>
</comment>
<dbReference type="AlphaFoldDB" id="A0A916DZX5"/>
<evidence type="ECO:0000256" key="1">
    <source>
        <dbReference type="SAM" id="MobiDB-lite"/>
    </source>
</evidence>